<reference evidence="1" key="2">
    <citation type="journal article" date="2015" name="Data Brief">
        <title>Shoot transcriptome of the giant reed, Arundo donax.</title>
        <authorList>
            <person name="Barrero R.A."/>
            <person name="Guerrero F.D."/>
            <person name="Moolhuijzen P."/>
            <person name="Goolsby J.A."/>
            <person name="Tidwell J."/>
            <person name="Bellgard S.E."/>
            <person name="Bellgard M.I."/>
        </authorList>
    </citation>
    <scope>NUCLEOTIDE SEQUENCE</scope>
    <source>
        <tissue evidence="1">Shoot tissue taken approximately 20 cm above the soil surface</tissue>
    </source>
</reference>
<sequence>MKYSKESLPHHKVLK</sequence>
<accession>A0A0A9H1T6</accession>
<reference evidence="1" key="1">
    <citation type="submission" date="2014-09" db="EMBL/GenBank/DDBJ databases">
        <authorList>
            <person name="Magalhaes I.L.F."/>
            <person name="Oliveira U."/>
            <person name="Santos F.R."/>
            <person name="Vidigal T.H.D.A."/>
            <person name="Brescovit A.D."/>
            <person name="Santos A.J."/>
        </authorList>
    </citation>
    <scope>NUCLEOTIDE SEQUENCE</scope>
    <source>
        <tissue evidence="1">Shoot tissue taken approximately 20 cm above the soil surface</tissue>
    </source>
</reference>
<name>A0A0A9H1T6_ARUDO</name>
<evidence type="ECO:0000313" key="1">
    <source>
        <dbReference type="EMBL" id="JAE31165.1"/>
    </source>
</evidence>
<protein>
    <submittedName>
        <fullName evidence="1">Uncharacterized protein</fullName>
    </submittedName>
</protein>
<dbReference type="EMBL" id="GBRH01166731">
    <property type="protein sequence ID" value="JAE31165.1"/>
    <property type="molecule type" value="Transcribed_RNA"/>
</dbReference>
<proteinExistence type="predicted"/>
<organism evidence="1">
    <name type="scientific">Arundo donax</name>
    <name type="common">Giant reed</name>
    <name type="synonym">Donax arundinaceus</name>
    <dbReference type="NCBI Taxonomy" id="35708"/>
    <lineage>
        <taxon>Eukaryota</taxon>
        <taxon>Viridiplantae</taxon>
        <taxon>Streptophyta</taxon>
        <taxon>Embryophyta</taxon>
        <taxon>Tracheophyta</taxon>
        <taxon>Spermatophyta</taxon>
        <taxon>Magnoliopsida</taxon>
        <taxon>Liliopsida</taxon>
        <taxon>Poales</taxon>
        <taxon>Poaceae</taxon>
        <taxon>PACMAD clade</taxon>
        <taxon>Arundinoideae</taxon>
        <taxon>Arundineae</taxon>
        <taxon>Arundo</taxon>
    </lineage>
</organism>